<organism evidence="2 3">
    <name type="scientific">Metarhizium robertsii</name>
    <dbReference type="NCBI Taxonomy" id="568076"/>
    <lineage>
        <taxon>Eukaryota</taxon>
        <taxon>Fungi</taxon>
        <taxon>Dikarya</taxon>
        <taxon>Ascomycota</taxon>
        <taxon>Pezizomycotina</taxon>
        <taxon>Sordariomycetes</taxon>
        <taxon>Hypocreomycetidae</taxon>
        <taxon>Hypocreales</taxon>
        <taxon>Clavicipitaceae</taxon>
        <taxon>Metarhizium</taxon>
    </lineage>
</organism>
<dbReference type="Proteomes" id="UP000030151">
    <property type="component" value="Unassembled WGS sequence"/>
</dbReference>
<name>A0A014P458_9HYPO</name>
<proteinExistence type="predicted"/>
<comment type="caution">
    <text evidence="2">The sequence shown here is derived from an EMBL/GenBank/DDBJ whole genome shotgun (WGS) entry which is preliminary data.</text>
</comment>
<evidence type="ECO:0000313" key="2">
    <source>
        <dbReference type="EMBL" id="EXU96274.1"/>
    </source>
</evidence>
<dbReference type="OrthoDB" id="4933977at2759"/>
<dbReference type="HOGENOM" id="CLU_101068_0_0_1"/>
<reference evidence="2 3" key="1">
    <citation type="submission" date="2014-02" db="EMBL/GenBank/DDBJ databases">
        <title>The genome sequence of the entomopathogenic fungus Metarhizium robertsii ARSEF 2575.</title>
        <authorList>
            <person name="Giuliano Garisto Donzelli B."/>
            <person name="Roe B.A."/>
            <person name="Macmil S.L."/>
            <person name="Krasnoff S.B."/>
            <person name="Gibson D.M."/>
        </authorList>
    </citation>
    <scope>NUCLEOTIDE SEQUENCE [LARGE SCALE GENOMIC DNA]</scope>
    <source>
        <strain evidence="2 3">ARSEF 2575</strain>
    </source>
</reference>
<accession>A0A014P458</accession>
<dbReference type="AlphaFoldDB" id="A0A014P458"/>
<protein>
    <submittedName>
        <fullName evidence="2">Uncharacterized protein</fullName>
    </submittedName>
</protein>
<feature type="chain" id="PRO_5001472878" evidence="1">
    <location>
        <begin position="21"/>
        <end position="248"/>
    </location>
</feature>
<gene>
    <name evidence="2" type="ORF">X797_010659</name>
</gene>
<keyword evidence="1" id="KW-0732">Signal</keyword>
<evidence type="ECO:0000313" key="3">
    <source>
        <dbReference type="Proteomes" id="UP000030151"/>
    </source>
</evidence>
<sequence length="248" mass="27671">MFGKAALIVAIAGVLTLTTALEPQQPLNAIDREANAVHGNSDAADNSPAPALEAERVEFLGYVNASQVLTADCPQWPTHNQAVKVGEVWWQDNGWYAQTLKMWNHRHAFEWGYCVETRFGWDSDSGQTFYAQKVSDSAQFSEWALKAYKIWSAALTEGVVGWNADKARWFPCTNVPGCGGGARFAMDKNLCFLARLKSGRVITACETFTNQGYRLCGEYSRKHHGRNRCGTGRNSHYWFGTETGCWEN</sequence>
<evidence type="ECO:0000256" key="1">
    <source>
        <dbReference type="SAM" id="SignalP"/>
    </source>
</evidence>
<dbReference type="EMBL" id="JELW01000052">
    <property type="protein sequence ID" value="EXU96274.1"/>
    <property type="molecule type" value="Genomic_DNA"/>
</dbReference>
<feature type="signal peptide" evidence="1">
    <location>
        <begin position="1"/>
        <end position="20"/>
    </location>
</feature>